<organism evidence="1 2">
    <name type="scientific">Halarcobacter mediterraneus</name>
    <dbReference type="NCBI Taxonomy" id="2023153"/>
    <lineage>
        <taxon>Bacteria</taxon>
        <taxon>Pseudomonadati</taxon>
        <taxon>Campylobacterota</taxon>
        <taxon>Epsilonproteobacteria</taxon>
        <taxon>Campylobacterales</taxon>
        <taxon>Arcobacteraceae</taxon>
        <taxon>Halarcobacter</taxon>
    </lineage>
</organism>
<dbReference type="EMBL" id="NXIE01000004">
    <property type="protein sequence ID" value="RXK12116.1"/>
    <property type="molecule type" value="Genomic_DNA"/>
</dbReference>
<dbReference type="GO" id="GO:0006646">
    <property type="term" value="P:phosphatidylethanolamine biosynthetic process"/>
    <property type="evidence" value="ECO:0007669"/>
    <property type="project" value="TreeGrafter"/>
</dbReference>
<evidence type="ECO:0000313" key="2">
    <source>
        <dbReference type="Proteomes" id="UP000289718"/>
    </source>
</evidence>
<accession>A0A4V1M140</accession>
<dbReference type="OrthoDB" id="179763at2"/>
<dbReference type="Gene3D" id="3.90.1200.10">
    <property type="match status" value="1"/>
</dbReference>
<gene>
    <name evidence="1" type="ORF">CP965_10055</name>
</gene>
<dbReference type="PANTHER" id="PTHR22603:SF66">
    <property type="entry name" value="ETHANOLAMINE KINASE"/>
    <property type="match status" value="1"/>
</dbReference>
<reference evidence="1 2" key="1">
    <citation type="submission" date="2017-09" db="EMBL/GenBank/DDBJ databases">
        <title>Genomics of the genus Arcobacter.</title>
        <authorList>
            <person name="Perez-Cataluna A."/>
            <person name="Figueras M.J."/>
            <person name="Salas-Masso N."/>
        </authorList>
    </citation>
    <scope>NUCLEOTIDE SEQUENCE [LARGE SCALE GENOMIC DNA]</scope>
    <source>
        <strain evidence="1 2">F156-34</strain>
    </source>
</reference>
<protein>
    <submittedName>
        <fullName evidence="1">Choline kinase</fullName>
    </submittedName>
</protein>
<sequence length="231" mass="28408">MQKTKHQGLCNDVYKITNLENTYILRIFKKKHHLKINRKQEFKIQYKAYKKGLTARPIFLDKKNKFMIYEYINGIHKKKLNKTQIKNIAKRLKKLHKIKIKKRSYSFENEFNTYKKVLKDKISQKIIKKSLKLLKKTKTTKKDFVLCHNDLNQENIIFSEKILFIDWEFSKINNRFFDLATLCLKFKLNKKEEKLLLKHYFSNVKKLYYKKLKNYKKLCKNYWKLWFKVSF</sequence>
<dbReference type="PANTHER" id="PTHR22603">
    <property type="entry name" value="CHOLINE/ETHANOALAMINE KINASE"/>
    <property type="match status" value="1"/>
</dbReference>
<dbReference type="Pfam" id="PF01633">
    <property type="entry name" value="Choline_kinase"/>
    <property type="match status" value="1"/>
</dbReference>
<keyword evidence="1" id="KW-0418">Kinase</keyword>
<dbReference type="Proteomes" id="UP000289718">
    <property type="component" value="Unassembled WGS sequence"/>
</dbReference>
<name>A0A4V1M140_9BACT</name>
<dbReference type="GO" id="GO:0004305">
    <property type="term" value="F:ethanolamine kinase activity"/>
    <property type="evidence" value="ECO:0007669"/>
    <property type="project" value="TreeGrafter"/>
</dbReference>
<keyword evidence="2" id="KW-1185">Reference proteome</keyword>
<keyword evidence="1" id="KW-0808">Transferase</keyword>
<dbReference type="InterPro" id="IPR011009">
    <property type="entry name" value="Kinase-like_dom_sf"/>
</dbReference>
<dbReference type="GO" id="GO:0005737">
    <property type="term" value="C:cytoplasm"/>
    <property type="evidence" value="ECO:0007669"/>
    <property type="project" value="TreeGrafter"/>
</dbReference>
<dbReference type="AlphaFoldDB" id="A0A4V1M140"/>
<dbReference type="RefSeq" id="WP_129061981.1">
    <property type="nucleotide sequence ID" value="NZ_NXIE01000004.1"/>
</dbReference>
<dbReference type="SUPFAM" id="SSF56112">
    <property type="entry name" value="Protein kinase-like (PK-like)"/>
    <property type="match status" value="1"/>
</dbReference>
<evidence type="ECO:0000313" key="1">
    <source>
        <dbReference type="EMBL" id="RXK12116.1"/>
    </source>
</evidence>
<dbReference type="Gene3D" id="3.30.200.20">
    <property type="entry name" value="Phosphorylase Kinase, domain 1"/>
    <property type="match status" value="1"/>
</dbReference>
<proteinExistence type="predicted"/>
<comment type="caution">
    <text evidence="1">The sequence shown here is derived from an EMBL/GenBank/DDBJ whole genome shotgun (WGS) entry which is preliminary data.</text>
</comment>